<accession>A0A8H4PJG4</accession>
<protein>
    <submittedName>
        <fullName evidence="2">Uncharacterized protein</fullName>
    </submittedName>
</protein>
<reference evidence="2 3" key="1">
    <citation type="journal article" date="2020" name="Genome Biol. Evol.">
        <title>A new high-quality draft genome assembly of the Chinese cordyceps Ophiocordyceps sinensis.</title>
        <authorList>
            <person name="Shu R."/>
            <person name="Zhang J."/>
            <person name="Meng Q."/>
            <person name="Zhang H."/>
            <person name="Zhou G."/>
            <person name="Li M."/>
            <person name="Wu P."/>
            <person name="Zhao Y."/>
            <person name="Chen C."/>
            <person name="Qin Q."/>
        </authorList>
    </citation>
    <scope>NUCLEOTIDE SEQUENCE [LARGE SCALE GENOMIC DNA]</scope>
    <source>
        <strain evidence="2 3">IOZ07</strain>
    </source>
</reference>
<evidence type="ECO:0000256" key="1">
    <source>
        <dbReference type="SAM" id="SignalP"/>
    </source>
</evidence>
<dbReference type="OrthoDB" id="4920338at2759"/>
<proteinExistence type="predicted"/>
<keyword evidence="1" id="KW-0732">Signal</keyword>
<keyword evidence="3" id="KW-1185">Reference proteome</keyword>
<feature type="signal peptide" evidence="1">
    <location>
        <begin position="1"/>
        <end position="18"/>
    </location>
</feature>
<feature type="chain" id="PRO_5034455009" evidence="1">
    <location>
        <begin position="19"/>
        <end position="319"/>
    </location>
</feature>
<name>A0A8H4PJG4_9HYPO</name>
<dbReference type="Proteomes" id="UP000557566">
    <property type="component" value="Unassembled WGS sequence"/>
</dbReference>
<organism evidence="2 3">
    <name type="scientific">Ophiocordyceps sinensis</name>
    <dbReference type="NCBI Taxonomy" id="72228"/>
    <lineage>
        <taxon>Eukaryota</taxon>
        <taxon>Fungi</taxon>
        <taxon>Dikarya</taxon>
        <taxon>Ascomycota</taxon>
        <taxon>Pezizomycotina</taxon>
        <taxon>Sordariomycetes</taxon>
        <taxon>Hypocreomycetidae</taxon>
        <taxon>Hypocreales</taxon>
        <taxon>Ophiocordycipitaceae</taxon>
        <taxon>Ophiocordyceps</taxon>
    </lineage>
</organism>
<evidence type="ECO:0000313" key="3">
    <source>
        <dbReference type="Proteomes" id="UP000557566"/>
    </source>
</evidence>
<evidence type="ECO:0000313" key="2">
    <source>
        <dbReference type="EMBL" id="KAF4505702.1"/>
    </source>
</evidence>
<gene>
    <name evidence="2" type="ORF">G6O67_007621</name>
</gene>
<dbReference type="AlphaFoldDB" id="A0A8H4PJG4"/>
<sequence length="319" mass="35618">MRLPTCLVLLLHPLSAWGSYGQTSRCLTVQDDASRILIPEFLKNASSCSRWAEKRSVMHCAEAMMPPDTMTLLLPIVKTVKIWEATFRMDLNTAFLTVGRVTGAAKCGHGLNADANAWAMLRRHWQAEGQLCYYDSSPQYADHLEPRVAGLLTLFFSEPRGMRQPVLEPGVRWTYTGSPVCSAGTGAAAALERISQFRAVSGMAIKAETRFSPTPREDMRAMMRHYRDTFSTDPFLQAVITGLKTGLFYCPRDLHCYGAAHSGEVFLPIDNKSFLDELARRMSQGNKVCVIFRDERLQPDVFYVTAGVSAHWEKDAGLV</sequence>
<dbReference type="EMBL" id="JAAVMX010000008">
    <property type="protein sequence ID" value="KAF4505702.1"/>
    <property type="molecule type" value="Genomic_DNA"/>
</dbReference>
<comment type="caution">
    <text evidence="2">The sequence shown here is derived from an EMBL/GenBank/DDBJ whole genome shotgun (WGS) entry which is preliminary data.</text>
</comment>